<feature type="compositionally biased region" description="Basic and acidic residues" evidence="9">
    <location>
        <begin position="26"/>
        <end position="48"/>
    </location>
</feature>
<evidence type="ECO:0000313" key="13">
    <source>
        <dbReference type="RefSeq" id="XP_013417999.1"/>
    </source>
</evidence>
<feature type="compositionally biased region" description="Polar residues" evidence="9">
    <location>
        <begin position="717"/>
        <end position="730"/>
    </location>
</feature>
<feature type="compositionally biased region" description="Basic and acidic residues" evidence="9">
    <location>
        <begin position="56"/>
        <end position="70"/>
    </location>
</feature>
<evidence type="ECO:0000256" key="9">
    <source>
        <dbReference type="SAM" id="MobiDB-lite"/>
    </source>
</evidence>
<name>A0A1S3K6E0_LINAN</name>
<evidence type="ECO:0000259" key="10">
    <source>
        <dbReference type="PROSITE" id="PS50850"/>
    </source>
</evidence>
<dbReference type="Proteomes" id="UP000085678">
    <property type="component" value="Unplaced"/>
</dbReference>
<dbReference type="OrthoDB" id="5062115at2759"/>
<dbReference type="PANTHER" id="PTHR11388">
    <property type="entry name" value="ORGANIC ANION TRANSPORTER"/>
    <property type="match status" value="1"/>
</dbReference>
<keyword evidence="12" id="KW-1185">Reference proteome</keyword>
<proteinExistence type="inferred from homology"/>
<feature type="compositionally biased region" description="Polar residues" evidence="9">
    <location>
        <begin position="13"/>
        <end position="25"/>
    </location>
</feature>
<dbReference type="Pfam" id="PF03137">
    <property type="entry name" value="OATP"/>
    <property type="match status" value="1"/>
</dbReference>
<feature type="compositionally biased region" description="Low complexity" evidence="9">
    <location>
        <begin position="71"/>
        <end position="82"/>
    </location>
</feature>
<dbReference type="InParanoid" id="A0A1S3K6E0"/>
<gene>
    <name evidence="13" type="primary">LOC106179048</name>
</gene>
<keyword evidence="8" id="KW-0406">Ion transport</keyword>
<evidence type="ECO:0000313" key="12">
    <source>
        <dbReference type="Proteomes" id="UP000085678"/>
    </source>
</evidence>
<evidence type="ECO:0000256" key="3">
    <source>
        <dbReference type="ARBA" id="ARBA00022475"/>
    </source>
</evidence>
<reference evidence="13" key="1">
    <citation type="submission" date="2025-08" db="UniProtKB">
        <authorList>
            <consortium name="RefSeq"/>
        </authorList>
    </citation>
    <scope>IDENTIFICATION</scope>
    <source>
        <tissue evidence="13">Gonads</tissue>
    </source>
</reference>
<evidence type="ECO:0000256" key="1">
    <source>
        <dbReference type="ARBA" id="ARBA00004651"/>
    </source>
</evidence>
<dbReference type="PROSITE" id="PS51465">
    <property type="entry name" value="KAZAL_2"/>
    <property type="match status" value="1"/>
</dbReference>
<feature type="transmembrane region" description="Helical" evidence="8">
    <location>
        <begin position="585"/>
        <end position="609"/>
    </location>
</feature>
<evidence type="ECO:0000256" key="8">
    <source>
        <dbReference type="RuleBase" id="RU362056"/>
    </source>
</evidence>
<evidence type="ECO:0000256" key="6">
    <source>
        <dbReference type="ARBA" id="ARBA00023136"/>
    </source>
</evidence>
<comment type="similarity">
    <text evidence="2 8">Belongs to the organo anion transporter (TC 2.A.60) family.</text>
</comment>
<feature type="transmembrane region" description="Helical" evidence="8">
    <location>
        <begin position="276"/>
        <end position="303"/>
    </location>
</feature>
<feature type="region of interest" description="Disordered" evidence="9">
    <location>
        <begin position="708"/>
        <end position="730"/>
    </location>
</feature>
<evidence type="ECO:0000256" key="5">
    <source>
        <dbReference type="ARBA" id="ARBA00022989"/>
    </source>
</evidence>
<feature type="transmembrane region" description="Helical" evidence="8">
    <location>
        <begin position="630"/>
        <end position="648"/>
    </location>
</feature>
<evidence type="ECO:0000256" key="2">
    <source>
        <dbReference type="ARBA" id="ARBA00009657"/>
    </source>
</evidence>
<organism evidence="12 13">
    <name type="scientific">Lingula anatina</name>
    <name type="common">Brachiopod</name>
    <name type="synonym">Lingula unguis</name>
    <dbReference type="NCBI Taxonomy" id="7574"/>
    <lineage>
        <taxon>Eukaryota</taxon>
        <taxon>Metazoa</taxon>
        <taxon>Spiralia</taxon>
        <taxon>Lophotrochozoa</taxon>
        <taxon>Brachiopoda</taxon>
        <taxon>Linguliformea</taxon>
        <taxon>Lingulata</taxon>
        <taxon>Lingulida</taxon>
        <taxon>Linguloidea</taxon>
        <taxon>Lingulidae</taxon>
        <taxon>Lingula</taxon>
    </lineage>
</organism>
<dbReference type="SUPFAM" id="SSF100895">
    <property type="entry name" value="Kazal-type serine protease inhibitors"/>
    <property type="match status" value="1"/>
</dbReference>
<dbReference type="Pfam" id="PF07648">
    <property type="entry name" value="Kazal_2"/>
    <property type="match status" value="1"/>
</dbReference>
<dbReference type="GO" id="GO:0016323">
    <property type="term" value="C:basolateral plasma membrane"/>
    <property type="evidence" value="ECO:0007669"/>
    <property type="project" value="TreeGrafter"/>
</dbReference>
<sequence length="750" mass="81387">MTETEDSTKHAHISTNGTSSSPQNENDIHVSDADHKPAMTTDNKESAHTKPPHLPGEVDRDQAAQGEGDRSVTSGSLTSGSVVDDDEDEDEEEEECGWRGVKPGFLQRFRSPKWVLFCLCWAGALQGMIVNGFVSVVLSSIERRYDLPSSVSGTIFSMYDVASVICLLPVSYFGGIGHKPRWLGYGVLVMGIGSIVFALPHFTTGPYIVAEGGVVKYCSLSQNSTSLCDVSQNKLSDYKYVFILAQLLHGAGATPLYTLGVTYLDENLKPKLTSLYVGIYYTFAIVGPAIGFLAGGQFLNIYTDPSIDPVSLKQYPGSPTWVGAWWIGFIFSGVLGILVAICLLGFPKSLPGAAKLRKLRVSEAYKGSEGVRQTKGWESLKTLPRAVKVLLLNPTYMFLNLAGASEGLLLSGFTAFAPKFVEYQFSLSSSWAATVVGFAVIPAGGGGTFLGGYFVKRFDLKCRGIIKLCILTTIMSLLLVLIFLVQCPNGKFAGVNTAYVNSSTSISSVNLTDSCNTDCGCPRENYDTVCGVDGVMYYSPCHAGCLTEVDKGDNKYYYNCSCIDGSSSQQDGYMASLGKCESDCIYLYIFLPVFAFVMLFTFIGSMPALSATLRCVPESQKSFALGIQWILVRCLGTIPAGILFGAIIDLTCHLWQDSCGEKGACYVYDNSKMGTYLLFIGVCGKSISLLLFILAFCLYKPPTQDEGHSNEIAHPDTQVNSNERYSEGQTPSELRSTVTLVSCHKIEQRL</sequence>
<dbReference type="GeneID" id="106179048"/>
<keyword evidence="5 8" id="KW-1133">Transmembrane helix</keyword>
<evidence type="ECO:0000256" key="7">
    <source>
        <dbReference type="ARBA" id="ARBA00023157"/>
    </source>
</evidence>
<dbReference type="PANTHER" id="PTHR11388:SF100">
    <property type="entry name" value="SOLUTE CARRIER ORGANIC ANION TRANSPORTER FAMILY MEMBER 4A1"/>
    <property type="match status" value="1"/>
</dbReference>
<dbReference type="GO" id="GO:0043252">
    <property type="term" value="P:sodium-independent organic anion transport"/>
    <property type="evidence" value="ECO:0007669"/>
    <property type="project" value="TreeGrafter"/>
</dbReference>
<feature type="domain" description="Major facilitator superfamily (MFS) profile" evidence="10">
    <location>
        <begin position="115"/>
        <end position="698"/>
    </location>
</feature>
<dbReference type="FunCoup" id="A0A1S3K6E0">
    <property type="interactions" value="85"/>
</dbReference>
<feature type="region of interest" description="Disordered" evidence="9">
    <location>
        <begin position="1"/>
        <end position="97"/>
    </location>
</feature>
<feature type="transmembrane region" description="Helical" evidence="8">
    <location>
        <begin position="240"/>
        <end position="264"/>
    </location>
</feature>
<keyword evidence="7" id="KW-1015">Disulfide bond</keyword>
<evidence type="ECO:0000256" key="4">
    <source>
        <dbReference type="ARBA" id="ARBA00022692"/>
    </source>
</evidence>
<dbReference type="SUPFAM" id="SSF103473">
    <property type="entry name" value="MFS general substrate transporter"/>
    <property type="match status" value="1"/>
</dbReference>
<dbReference type="PROSITE" id="PS50850">
    <property type="entry name" value="MFS"/>
    <property type="match status" value="1"/>
</dbReference>
<accession>A0A1S3K6E0</accession>
<comment type="subcellular location">
    <subcellularLocation>
        <location evidence="1 8">Cell membrane</location>
        <topology evidence="1 8">Multi-pass membrane protein</topology>
    </subcellularLocation>
</comment>
<feature type="transmembrane region" description="Helical" evidence="8">
    <location>
        <begin position="114"/>
        <end position="138"/>
    </location>
</feature>
<dbReference type="RefSeq" id="XP_013417999.1">
    <property type="nucleotide sequence ID" value="XM_013562545.1"/>
</dbReference>
<dbReference type="GO" id="GO:0006811">
    <property type="term" value="P:monoatomic ion transport"/>
    <property type="evidence" value="ECO:0007669"/>
    <property type="project" value="UniProtKB-KW"/>
</dbReference>
<dbReference type="AlphaFoldDB" id="A0A1S3K6E0"/>
<dbReference type="InterPro" id="IPR002350">
    <property type="entry name" value="Kazal_dom"/>
</dbReference>
<dbReference type="InterPro" id="IPR004156">
    <property type="entry name" value="OATP"/>
</dbReference>
<feature type="transmembrane region" description="Helical" evidence="8">
    <location>
        <begin position="430"/>
        <end position="453"/>
    </location>
</feature>
<feature type="transmembrane region" description="Helical" evidence="8">
    <location>
        <begin position="465"/>
        <end position="485"/>
    </location>
</feature>
<dbReference type="GO" id="GO:0015347">
    <property type="term" value="F:sodium-independent organic anion transmembrane transporter activity"/>
    <property type="evidence" value="ECO:0007669"/>
    <property type="project" value="TreeGrafter"/>
</dbReference>
<dbReference type="CDD" id="cd17403">
    <property type="entry name" value="MFS_SLCO4_OATP4"/>
    <property type="match status" value="1"/>
</dbReference>
<dbReference type="Gene3D" id="1.20.1250.20">
    <property type="entry name" value="MFS general substrate transporter like domains"/>
    <property type="match status" value="1"/>
</dbReference>
<keyword evidence="4 8" id="KW-0812">Transmembrane</keyword>
<feature type="transmembrane region" description="Helical" evidence="8">
    <location>
        <begin position="323"/>
        <end position="346"/>
    </location>
</feature>
<dbReference type="InterPro" id="IPR020846">
    <property type="entry name" value="MFS_dom"/>
</dbReference>
<feature type="compositionally biased region" description="Acidic residues" evidence="9">
    <location>
        <begin position="83"/>
        <end position="95"/>
    </location>
</feature>
<keyword evidence="6 8" id="KW-0472">Membrane</keyword>
<feature type="transmembrane region" description="Helical" evidence="8">
    <location>
        <begin position="150"/>
        <end position="170"/>
    </location>
</feature>
<keyword evidence="3" id="KW-1003">Cell membrane</keyword>
<feature type="domain" description="Kazal-like" evidence="11">
    <location>
        <begin position="509"/>
        <end position="564"/>
    </location>
</feature>
<dbReference type="InterPro" id="IPR036259">
    <property type="entry name" value="MFS_trans_sf"/>
</dbReference>
<protein>
    <recommendedName>
        <fullName evidence="8">Solute carrier organic anion transporter family member</fullName>
    </recommendedName>
</protein>
<feature type="transmembrane region" description="Helical" evidence="8">
    <location>
        <begin position="676"/>
        <end position="699"/>
    </location>
</feature>
<feature type="transmembrane region" description="Helical" evidence="8">
    <location>
        <begin position="182"/>
        <end position="202"/>
    </location>
</feature>
<dbReference type="KEGG" id="lak:106179048"/>
<evidence type="ECO:0000259" key="11">
    <source>
        <dbReference type="PROSITE" id="PS51465"/>
    </source>
</evidence>
<dbReference type="InterPro" id="IPR036058">
    <property type="entry name" value="Kazal_dom_sf"/>
</dbReference>
<dbReference type="NCBIfam" id="TIGR00805">
    <property type="entry name" value="oat"/>
    <property type="match status" value="1"/>
</dbReference>
<feature type="transmembrane region" description="Helical" evidence="8">
    <location>
        <begin position="398"/>
        <end position="418"/>
    </location>
</feature>
<keyword evidence="8" id="KW-0813">Transport</keyword>